<dbReference type="VEuPathDB" id="FungiDB:RhiirFUN_011313"/>
<dbReference type="VEuPathDB" id="FungiDB:FUN_012164"/>
<dbReference type="GO" id="GO:0003676">
    <property type="term" value="F:nucleic acid binding"/>
    <property type="evidence" value="ECO:0007669"/>
    <property type="project" value="InterPro"/>
</dbReference>
<gene>
    <name evidence="1" type="ORF">RhiirA4_471044</name>
</gene>
<organism evidence="1 2">
    <name type="scientific">Rhizophagus irregularis</name>
    <dbReference type="NCBI Taxonomy" id="588596"/>
    <lineage>
        <taxon>Eukaryota</taxon>
        <taxon>Fungi</taxon>
        <taxon>Fungi incertae sedis</taxon>
        <taxon>Mucoromycota</taxon>
        <taxon>Glomeromycotina</taxon>
        <taxon>Glomeromycetes</taxon>
        <taxon>Glomerales</taxon>
        <taxon>Glomeraceae</taxon>
        <taxon>Rhizophagus</taxon>
    </lineage>
</organism>
<dbReference type="GO" id="GO:0008270">
    <property type="term" value="F:zinc ion binding"/>
    <property type="evidence" value="ECO:0007669"/>
    <property type="project" value="InterPro"/>
</dbReference>
<sequence length="164" mass="18850">MESNFAKFHINMIPERWYKEHLQSDLTKINNSPAVTLGSEHNVHDVNKSERDQLIDVDFTQTNIFNQRYQSLTIQRQAFFKKKSAEINGKIVFEVNGRVYATNEINEPLEHIARGRPANKRVKSSIEISGKRSGNISGKENANKKEYVCSKCKEIGHNARTCKK</sequence>
<accession>A0A2I1H2H3</accession>
<keyword evidence="2" id="KW-1185">Reference proteome</keyword>
<dbReference type="InterPro" id="IPR036875">
    <property type="entry name" value="Znf_CCHC_sf"/>
</dbReference>
<protein>
    <recommendedName>
        <fullName evidence="3">CCHC-type domain-containing protein</fullName>
    </recommendedName>
</protein>
<comment type="caution">
    <text evidence="1">The sequence shown here is derived from an EMBL/GenBank/DDBJ whole genome shotgun (WGS) entry which is preliminary data.</text>
</comment>
<dbReference type="VEuPathDB" id="FungiDB:RhiirA1_465097"/>
<proteinExistence type="predicted"/>
<name>A0A2I1H2H3_9GLOM</name>
<dbReference type="EMBL" id="LLXI01001316">
    <property type="protein sequence ID" value="PKY53041.1"/>
    <property type="molecule type" value="Genomic_DNA"/>
</dbReference>
<reference evidence="1 2" key="1">
    <citation type="submission" date="2015-10" db="EMBL/GenBank/DDBJ databases">
        <title>Genome analyses suggest a sexual origin of heterokaryosis in a supposedly ancient asexual fungus.</title>
        <authorList>
            <person name="Ropars J."/>
            <person name="Sedzielewska K."/>
            <person name="Noel J."/>
            <person name="Charron P."/>
            <person name="Farinelli L."/>
            <person name="Marton T."/>
            <person name="Kruger M."/>
            <person name="Pelin A."/>
            <person name="Brachmann A."/>
            <person name="Corradi N."/>
        </authorList>
    </citation>
    <scope>NUCLEOTIDE SEQUENCE [LARGE SCALE GENOMIC DNA]</scope>
    <source>
        <strain evidence="1 2">A4</strain>
    </source>
</reference>
<evidence type="ECO:0008006" key="3">
    <source>
        <dbReference type="Google" id="ProtNLM"/>
    </source>
</evidence>
<dbReference type="OrthoDB" id="2404004at2759"/>
<dbReference type="SUPFAM" id="SSF57756">
    <property type="entry name" value="Retrovirus zinc finger-like domains"/>
    <property type="match status" value="1"/>
</dbReference>
<evidence type="ECO:0000313" key="1">
    <source>
        <dbReference type="EMBL" id="PKY53041.1"/>
    </source>
</evidence>
<dbReference type="AlphaFoldDB" id="A0A2I1H2H3"/>
<dbReference type="Proteomes" id="UP000234323">
    <property type="component" value="Unassembled WGS sequence"/>
</dbReference>
<evidence type="ECO:0000313" key="2">
    <source>
        <dbReference type="Proteomes" id="UP000234323"/>
    </source>
</evidence>